<accession>A0A937XIX8</accession>
<dbReference type="InterPro" id="IPR015422">
    <property type="entry name" value="PyrdxlP-dep_Trfase_small"/>
</dbReference>
<organism evidence="4 5">
    <name type="scientific">candidate division WOR-3 bacterium</name>
    <dbReference type="NCBI Taxonomy" id="2052148"/>
    <lineage>
        <taxon>Bacteria</taxon>
        <taxon>Bacteria division WOR-3</taxon>
    </lineage>
</organism>
<evidence type="ECO:0000256" key="2">
    <source>
        <dbReference type="ARBA" id="ARBA00022679"/>
    </source>
</evidence>
<comment type="cofactor">
    <cofactor evidence="1">
        <name>pyridoxal 5'-phosphate</name>
        <dbReference type="ChEBI" id="CHEBI:597326"/>
    </cofactor>
</comment>
<evidence type="ECO:0000256" key="1">
    <source>
        <dbReference type="ARBA" id="ARBA00001933"/>
    </source>
</evidence>
<dbReference type="PANTHER" id="PTHR13693">
    <property type="entry name" value="CLASS II AMINOTRANSFERASE/8-AMINO-7-OXONONANOATE SYNTHASE"/>
    <property type="match status" value="1"/>
</dbReference>
<reference evidence="4" key="1">
    <citation type="submission" date="2019-03" db="EMBL/GenBank/DDBJ databases">
        <title>Lake Tanganyika Metagenome-Assembled Genomes (MAGs).</title>
        <authorList>
            <person name="Tran P."/>
        </authorList>
    </citation>
    <scope>NUCLEOTIDE SEQUENCE</scope>
    <source>
        <strain evidence="4">K_DeepCast_150m_m2_040</strain>
    </source>
</reference>
<dbReference type="Proteomes" id="UP000779900">
    <property type="component" value="Unassembled WGS sequence"/>
</dbReference>
<dbReference type="SUPFAM" id="SSF53383">
    <property type="entry name" value="PLP-dependent transferases"/>
    <property type="match status" value="1"/>
</dbReference>
<dbReference type="CDD" id="cd06454">
    <property type="entry name" value="KBL_like"/>
    <property type="match status" value="1"/>
</dbReference>
<dbReference type="InterPro" id="IPR015421">
    <property type="entry name" value="PyrdxlP-dep_Trfase_major"/>
</dbReference>
<evidence type="ECO:0000313" key="5">
    <source>
        <dbReference type="Proteomes" id="UP000779900"/>
    </source>
</evidence>
<dbReference type="InterPro" id="IPR050087">
    <property type="entry name" value="AON_synthase_class-II"/>
</dbReference>
<keyword evidence="4" id="KW-0032">Aminotransferase</keyword>
<dbReference type="Gene3D" id="3.90.1150.10">
    <property type="entry name" value="Aspartate Aminotransferase, domain 1"/>
    <property type="match status" value="1"/>
</dbReference>
<evidence type="ECO:0000259" key="3">
    <source>
        <dbReference type="Pfam" id="PF00155"/>
    </source>
</evidence>
<dbReference type="GO" id="GO:0008483">
    <property type="term" value="F:transaminase activity"/>
    <property type="evidence" value="ECO:0007669"/>
    <property type="project" value="UniProtKB-KW"/>
</dbReference>
<dbReference type="InterPro" id="IPR015424">
    <property type="entry name" value="PyrdxlP-dep_Trfase"/>
</dbReference>
<dbReference type="EMBL" id="VGIR01000100">
    <property type="protein sequence ID" value="MBM3332558.1"/>
    <property type="molecule type" value="Genomic_DNA"/>
</dbReference>
<dbReference type="GO" id="GO:0030170">
    <property type="term" value="F:pyridoxal phosphate binding"/>
    <property type="evidence" value="ECO:0007669"/>
    <property type="project" value="InterPro"/>
</dbReference>
<sequence>MDIFDKCREFAKIVQQAKDNDYYPYFTPISSEPDRRVIIHGRELLMMGSNNYLGLTTHPQVKEAAIAAIRKYGSGCTGSRFGNGTLDIHVELEEKLAAFYNRAECVVFSTGYSANLGAISALVRRGDVAITDRLDHASIVDGCQMSYGTVKRFVHNDMHSLEHVLTTAHADAGKIIVVDGVFSVEGDLAPLDQMVPLAHKHGARLMVDEAHAVGVMGKNGRGTAEHFGVEDKVDLIMGTFSKTFASIGGYVVGDSEEMSFIRHQARTVLFSAAIPAAATATVIETLRLLQAEPERREHLWKNTRRMSSGLRAMGYNLGTSVTPIMPMHIGDDVRTMTFWRGLYDAGIFTNAFVPPGVPPGRSLIRTAVMATHTDADMDEALEKFEKVGRKCGIIA</sequence>
<protein>
    <submittedName>
        <fullName evidence="4">Pyridoxal phosphate-dependent aminotransferase family protein</fullName>
    </submittedName>
</protein>
<dbReference type="PANTHER" id="PTHR13693:SF3">
    <property type="entry name" value="LD36009P"/>
    <property type="match status" value="1"/>
</dbReference>
<name>A0A937XIX8_UNCW3</name>
<evidence type="ECO:0000313" key="4">
    <source>
        <dbReference type="EMBL" id="MBM3332558.1"/>
    </source>
</evidence>
<keyword evidence="2" id="KW-0808">Transferase</keyword>
<comment type="caution">
    <text evidence="4">The sequence shown here is derived from an EMBL/GenBank/DDBJ whole genome shotgun (WGS) entry which is preliminary data.</text>
</comment>
<gene>
    <name evidence="4" type="ORF">FJY68_12055</name>
</gene>
<dbReference type="Pfam" id="PF00155">
    <property type="entry name" value="Aminotran_1_2"/>
    <property type="match status" value="1"/>
</dbReference>
<proteinExistence type="predicted"/>
<feature type="domain" description="Aminotransferase class I/classII large" evidence="3">
    <location>
        <begin position="44"/>
        <end position="383"/>
    </location>
</feature>
<dbReference type="AlphaFoldDB" id="A0A937XIX8"/>
<dbReference type="Gene3D" id="3.40.640.10">
    <property type="entry name" value="Type I PLP-dependent aspartate aminotransferase-like (Major domain)"/>
    <property type="match status" value="1"/>
</dbReference>
<dbReference type="InterPro" id="IPR004839">
    <property type="entry name" value="Aminotransferase_I/II_large"/>
</dbReference>